<comment type="caution">
    <text evidence="3">The sequence shown here is derived from an EMBL/GenBank/DDBJ whole genome shotgun (WGS) entry which is preliminary data.</text>
</comment>
<evidence type="ECO:0000313" key="3">
    <source>
        <dbReference type="EMBL" id="NSX54711.1"/>
    </source>
</evidence>
<feature type="transmembrane region" description="Helical" evidence="1">
    <location>
        <begin position="190"/>
        <end position="209"/>
    </location>
</feature>
<feature type="transmembrane region" description="Helical" evidence="1">
    <location>
        <begin position="67"/>
        <end position="84"/>
    </location>
</feature>
<accession>A0ABX2IWJ8</accession>
<feature type="transmembrane region" description="Helical" evidence="1">
    <location>
        <begin position="159"/>
        <end position="178"/>
    </location>
</feature>
<protein>
    <submittedName>
        <fullName evidence="3">DUF418 domain-containing protein</fullName>
    </submittedName>
</protein>
<feature type="transmembrane region" description="Helical" evidence="1">
    <location>
        <begin position="41"/>
        <end position="60"/>
    </location>
</feature>
<evidence type="ECO:0000313" key="4">
    <source>
        <dbReference type="Proteomes" id="UP000777935"/>
    </source>
</evidence>
<evidence type="ECO:0000256" key="1">
    <source>
        <dbReference type="SAM" id="Phobius"/>
    </source>
</evidence>
<feature type="transmembrane region" description="Helical" evidence="1">
    <location>
        <begin position="90"/>
        <end position="106"/>
    </location>
</feature>
<feature type="transmembrane region" description="Helical" evidence="1">
    <location>
        <begin position="292"/>
        <end position="312"/>
    </location>
</feature>
<dbReference type="Pfam" id="PF04235">
    <property type="entry name" value="DUF418"/>
    <property type="match status" value="1"/>
</dbReference>
<keyword evidence="1" id="KW-0472">Membrane</keyword>
<keyword evidence="1" id="KW-0812">Transmembrane</keyword>
<feature type="transmembrane region" description="Helical" evidence="1">
    <location>
        <begin position="111"/>
        <end position="131"/>
    </location>
</feature>
<keyword evidence="1" id="KW-1133">Transmembrane helix</keyword>
<dbReference type="InterPro" id="IPR007349">
    <property type="entry name" value="DUF418"/>
</dbReference>
<feature type="transmembrane region" description="Helical" evidence="1">
    <location>
        <begin position="12"/>
        <end position="29"/>
    </location>
</feature>
<feature type="transmembrane region" description="Helical" evidence="1">
    <location>
        <begin position="266"/>
        <end position="286"/>
    </location>
</feature>
<keyword evidence="4" id="KW-1185">Reference proteome</keyword>
<dbReference type="EMBL" id="JABUFE010000003">
    <property type="protein sequence ID" value="NSX54711.1"/>
    <property type="molecule type" value="Genomic_DNA"/>
</dbReference>
<gene>
    <name evidence="3" type="ORF">HRQ87_07825</name>
</gene>
<dbReference type="InterPro" id="IPR052529">
    <property type="entry name" value="Bact_Transport_Assoc"/>
</dbReference>
<feature type="domain" description="DUF418" evidence="2">
    <location>
        <begin position="183"/>
        <end position="331"/>
    </location>
</feature>
<reference evidence="3 4" key="1">
    <citation type="submission" date="2020-06" db="EMBL/GenBank/DDBJ databases">
        <title>Sulfitobacter algicola sp. nov., isolated from green algae.</title>
        <authorList>
            <person name="Wang C."/>
        </authorList>
    </citation>
    <scope>NUCLEOTIDE SEQUENCE [LARGE SCALE GENOMIC DNA]</scope>
    <source>
        <strain evidence="3 4">1151</strain>
    </source>
</reference>
<proteinExistence type="predicted"/>
<feature type="transmembrane region" description="Helical" evidence="1">
    <location>
        <begin position="229"/>
        <end position="246"/>
    </location>
</feature>
<sequence>MTRLHGLDIARFLAFSGMVIVNFNVAAHPQPDWSSPVTEIFQGRAAALFVILAGVGISISKIAPRDLILRGAILFAVGLLNMLIFPADILHYYGVYFLFAALVMGFSGRVFLWLAVGVTIAAYIALFTLNYEAGWDWDTLTYTDFWTPVGFVRNLFYNGWHPVFPWLAFVLFGLWLGRRNLARPRMQMRLIVWGFATWAAVTVFSLALGYADPELIEVVALSPIPPNPFYVAGSMGTAALVLGLCLRLIRSETALRPAALAGRQALTLYIAHILLGLVILDVMGWLSGTRSALDMLLAAIAFIALSVIYAWLWDHLSSHGPLEQLMRFLTRKGSRLENR</sequence>
<name>A0ABX2IWJ8_9RHOB</name>
<dbReference type="RefSeq" id="WP_174136986.1">
    <property type="nucleotide sequence ID" value="NZ_JABUFE010000003.1"/>
</dbReference>
<dbReference type="Proteomes" id="UP000777935">
    <property type="component" value="Unassembled WGS sequence"/>
</dbReference>
<evidence type="ECO:0000259" key="2">
    <source>
        <dbReference type="Pfam" id="PF04235"/>
    </source>
</evidence>
<dbReference type="PANTHER" id="PTHR30590">
    <property type="entry name" value="INNER MEMBRANE PROTEIN"/>
    <property type="match status" value="1"/>
</dbReference>
<dbReference type="PANTHER" id="PTHR30590:SF3">
    <property type="entry name" value="HYPOTHETICAL MEMBRANE SPANNING PROTEIN"/>
    <property type="match status" value="1"/>
</dbReference>
<organism evidence="3 4">
    <name type="scientific">Parasulfitobacter algicola</name>
    <dbReference type="NCBI Taxonomy" id="2614809"/>
    <lineage>
        <taxon>Bacteria</taxon>
        <taxon>Pseudomonadati</taxon>
        <taxon>Pseudomonadota</taxon>
        <taxon>Alphaproteobacteria</taxon>
        <taxon>Rhodobacterales</taxon>
        <taxon>Roseobacteraceae</taxon>
        <taxon>Parasulfitobacter</taxon>
    </lineage>
</organism>